<sequence>MDSLGFEIRQLLTMFIMDPELRFKAQLVLGAMLMGSSIAYPILSEDGSNWAPVALSTFFLSGAAFNGLQISIILL</sequence>
<keyword evidence="3" id="KW-1185">Reference proteome</keyword>
<keyword evidence="1" id="KW-1133">Transmembrane helix</keyword>
<feature type="transmembrane region" description="Helical" evidence="1">
    <location>
        <begin position="21"/>
        <end position="43"/>
    </location>
</feature>
<evidence type="ECO:0000313" key="2">
    <source>
        <dbReference type="EMBL" id="KUI54011.1"/>
    </source>
</evidence>
<keyword evidence="1" id="KW-0812">Transmembrane</keyword>
<accession>A0A194UQV7</accession>
<feature type="transmembrane region" description="Helical" evidence="1">
    <location>
        <begin position="49"/>
        <end position="74"/>
    </location>
</feature>
<dbReference type="EMBL" id="KN714671">
    <property type="protein sequence ID" value="KUI54011.1"/>
    <property type="molecule type" value="Genomic_DNA"/>
</dbReference>
<protein>
    <submittedName>
        <fullName evidence="2">Uncharacterized protein</fullName>
    </submittedName>
</protein>
<name>A0A194UQV7_CYTMA</name>
<keyword evidence="1" id="KW-0472">Membrane</keyword>
<evidence type="ECO:0000313" key="3">
    <source>
        <dbReference type="Proteomes" id="UP000078576"/>
    </source>
</evidence>
<gene>
    <name evidence="2" type="ORF">VP1G_10607</name>
</gene>
<reference evidence="3" key="1">
    <citation type="submission" date="2014-12" db="EMBL/GenBank/DDBJ databases">
        <title>Genome Sequence of Valsa Canker Pathogens Uncovers a Specific Adaption of Colonization on Woody Bark.</title>
        <authorList>
            <person name="Yin Z."/>
            <person name="Liu H."/>
            <person name="Gao X."/>
            <person name="Li Z."/>
            <person name="Song N."/>
            <person name="Ke X."/>
            <person name="Dai Q."/>
            <person name="Wu Y."/>
            <person name="Sun Y."/>
            <person name="Xu J.-R."/>
            <person name="Kang Z.K."/>
            <person name="Wang L."/>
            <person name="Huang L."/>
        </authorList>
    </citation>
    <scope>NUCLEOTIDE SEQUENCE [LARGE SCALE GENOMIC DNA]</scope>
    <source>
        <strain evidence="3">SXYL134</strain>
    </source>
</reference>
<dbReference type="Proteomes" id="UP000078576">
    <property type="component" value="Unassembled WGS sequence"/>
</dbReference>
<evidence type="ECO:0000256" key="1">
    <source>
        <dbReference type="SAM" id="Phobius"/>
    </source>
</evidence>
<organism evidence="2 3">
    <name type="scientific">Cytospora mali</name>
    <name type="common">Apple Valsa canker fungus</name>
    <name type="synonym">Valsa mali</name>
    <dbReference type="NCBI Taxonomy" id="578113"/>
    <lineage>
        <taxon>Eukaryota</taxon>
        <taxon>Fungi</taxon>
        <taxon>Dikarya</taxon>
        <taxon>Ascomycota</taxon>
        <taxon>Pezizomycotina</taxon>
        <taxon>Sordariomycetes</taxon>
        <taxon>Sordariomycetidae</taxon>
        <taxon>Diaporthales</taxon>
        <taxon>Cytosporaceae</taxon>
        <taxon>Cytospora</taxon>
    </lineage>
</organism>
<dbReference type="AlphaFoldDB" id="A0A194UQV7"/>
<proteinExistence type="predicted"/>